<keyword evidence="10 11" id="KW-0472">Membrane</keyword>
<dbReference type="PROSITE" id="PS50885">
    <property type="entry name" value="HAMP"/>
    <property type="match status" value="1"/>
</dbReference>
<evidence type="ECO:0000256" key="4">
    <source>
        <dbReference type="ARBA" id="ARBA00022553"/>
    </source>
</evidence>
<dbReference type="Gene3D" id="1.10.287.130">
    <property type="match status" value="1"/>
</dbReference>
<keyword evidence="7" id="KW-0418">Kinase</keyword>
<dbReference type="GO" id="GO:0005886">
    <property type="term" value="C:plasma membrane"/>
    <property type="evidence" value="ECO:0007669"/>
    <property type="project" value="UniProtKB-SubCell"/>
</dbReference>
<evidence type="ECO:0000256" key="9">
    <source>
        <dbReference type="ARBA" id="ARBA00023012"/>
    </source>
</evidence>
<organism evidence="14 15">
    <name type="scientific">Prauserella flavalba</name>
    <dbReference type="NCBI Taxonomy" id="1477506"/>
    <lineage>
        <taxon>Bacteria</taxon>
        <taxon>Bacillati</taxon>
        <taxon>Actinomycetota</taxon>
        <taxon>Actinomycetes</taxon>
        <taxon>Pseudonocardiales</taxon>
        <taxon>Pseudonocardiaceae</taxon>
        <taxon>Prauserella</taxon>
    </lineage>
</organism>
<keyword evidence="4" id="KW-0597">Phosphoprotein</keyword>
<evidence type="ECO:0000256" key="11">
    <source>
        <dbReference type="SAM" id="Phobius"/>
    </source>
</evidence>
<name>A0A318LWE0_9PSEU</name>
<dbReference type="PRINTS" id="PR00344">
    <property type="entry name" value="BCTRLSENSOR"/>
</dbReference>
<dbReference type="SUPFAM" id="SSF158472">
    <property type="entry name" value="HAMP domain-like"/>
    <property type="match status" value="1"/>
</dbReference>
<feature type="domain" description="HAMP" evidence="13">
    <location>
        <begin position="185"/>
        <end position="238"/>
    </location>
</feature>
<reference evidence="14 15" key="1">
    <citation type="submission" date="2016-07" db="EMBL/GenBank/DDBJ databases">
        <title>Draft genome sequence of Prauserella sp. YIM 121212, isolated from alkaline soil.</title>
        <authorList>
            <person name="Ruckert C."/>
            <person name="Albersmeier A."/>
            <person name="Jiang C.-L."/>
            <person name="Jiang Y."/>
            <person name="Kalinowski J."/>
            <person name="Schneider O."/>
            <person name="Winkler A."/>
            <person name="Zotchev S.B."/>
        </authorList>
    </citation>
    <scope>NUCLEOTIDE SEQUENCE [LARGE SCALE GENOMIC DNA]</scope>
    <source>
        <strain evidence="14 15">YIM 121212</strain>
    </source>
</reference>
<dbReference type="RefSeq" id="WP_146240037.1">
    <property type="nucleotide sequence ID" value="NZ_MASU01000005.1"/>
</dbReference>
<dbReference type="SUPFAM" id="SSF47384">
    <property type="entry name" value="Homodimeric domain of signal transducing histidine kinase"/>
    <property type="match status" value="1"/>
</dbReference>
<dbReference type="InterPro" id="IPR003661">
    <property type="entry name" value="HisK_dim/P_dom"/>
</dbReference>
<dbReference type="OrthoDB" id="9786919at2"/>
<evidence type="ECO:0000256" key="6">
    <source>
        <dbReference type="ARBA" id="ARBA00022692"/>
    </source>
</evidence>
<comment type="catalytic activity">
    <reaction evidence="1">
        <text>ATP + protein L-histidine = ADP + protein N-phospho-L-histidine.</text>
        <dbReference type="EC" id="2.7.13.3"/>
    </reaction>
</comment>
<dbReference type="InterPro" id="IPR003594">
    <property type="entry name" value="HATPase_dom"/>
</dbReference>
<dbReference type="GO" id="GO:0000155">
    <property type="term" value="F:phosphorelay sensor kinase activity"/>
    <property type="evidence" value="ECO:0007669"/>
    <property type="project" value="InterPro"/>
</dbReference>
<dbReference type="InterPro" id="IPR050428">
    <property type="entry name" value="TCS_sensor_his_kinase"/>
</dbReference>
<dbReference type="InterPro" id="IPR036097">
    <property type="entry name" value="HisK_dim/P_sf"/>
</dbReference>
<evidence type="ECO:0000313" key="14">
    <source>
        <dbReference type="EMBL" id="PXY36618.1"/>
    </source>
</evidence>
<dbReference type="Gene3D" id="6.10.340.10">
    <property type="match status" value="1"/>
</dbReference>
<dbReference type="EC" id="2.7.13.3" evidence="3"/>
<dbReference type="AlphaFoldDB" id="A0A318LWE0"/>
<dbReference type="EMBL" id="MASU01000005">
    <property type="protein sequence ID" value="PXY36618.1"/>
    <property type="molecule type" value="Genomic_DNA"/>
</dbReference>
<dbReference type="SMART" id="SM00388">
    <property type="entry name" value="HisKA"/>
    <property type="match status" value="1"/>
</dbReference>
<evidence type="ECO:0000256" key="8">
    <source>
        <dbReference type="ARBA" id="ARBA00022989"/>
    </source>
</evidence>
<evidence type="ECO:0000259" key="13">
    <source>
        <dbReference type="PROSITE" id="PS50885"/>
    </source>
</evidence>
<evidence type="ECO:0000256" key="10">
    <source>
        <dbReference type="ARBA" id="ARBA00023136"/>
    </source>
</evidence>
<dbReference type="InterPro" id="IPR004358">
    <property type="entry name" value="Sig_transdc_His_kin-like_C"/>
</dbReference>
<keyword evidence="15" id="KW-1185">Reference proteome</keyword>
<comment type="caution">
    <text evidence="14">The sequence shown here is derived from an EMBL/GenBank/DDBJ whole genome shotgun (WGS) entry which is preliminary data.</text>
</comment>
<dbReference type="CDD" id="cd00075">
    <property type="entry name" value="HATPase"/>
    <property type="match status" value="1"/>
</dbReference>
<dbReference type="SUPFAM" id="SSF55874">
    <property type="entry name" value="ATPase domain of HSP90 chaperone/DNA topoisomerase II/histidine kinase"/>
    <property type="match status" value="1"/>
</dbReference>
<protein>
    <recommendedName>
        <fullName evidence="3">histidine kinase</fullName>
        <ecNumber evidence="3">2.7.13.3</ecNumber>
    </recommendedName>
</protein>
<dbReference type="SMART" id="SM00387">
    <property type="entry name" value="HATPase_c"/>
    <property type="match status" value="1"/>
</dbReference>
<dbReference type="SMART" id="SM00304">
    <property type="entry name" value="HAMP"/>
    <property type="match status" value="1"/>
</dbReference>
<feature type="domain" description="Histidine kinase" evidence="12">
    <location>
        <begin position="246"/>
        <end position="456"/>
    </location>
</feature>
<evidence type="ECO:0000259" key="12">
    <source>
        <dbReference type="PROSITE" id="PS50109"/>
    </source>
</evidence>
<evidence type="ECO:0000256" key="3">
    <source>
        <dbReference type="ARBA" id="ARBA00012438"/>
    </source>
</evidence>
<dbReference type="Gene3D" id="3.30.565.10">
    <property type="entry name" value="Histidine kinase-like ATPase, C-terminal domain"/>
    <property type="match status" value="1"/>
</dbReference>
<evidence type="ECO:0000256" key="2">
    <source>
        <dbReference type="ARBA" id="ARBA00004236"/>
    </source>
</evidence>
<dbReference type="Pfam" id="PF00672">
    <property type="entry name" value="HAMP"/>
    <property type="match status" value="1"/>
</dbReference>
<evidence type="ECO:0000256" key="5">
    <source>
        <dbReference type="ARBA" id="ARBA00022679"/>
    </source>
</evidence>
<dbReference type="Pfam" id="PF02518">
    <property type="entry name" value="HATPase_c"/>
    <property type="match status" value="1"/>
</dbReference>
<feature type="transmembrane region" description="Helical" evidence="11">
    <location>
        <begin position="158"/>
        <end position="180"/>
    </location>
</feature>
<keyword evidence="5" id="KW-0808">Transferase</keyword>
<dbReference type="Proteomes" id="UP000247892">
    <property type="component" value="Unassembled WGS sequence"/>
</dbReference>
<keyword evidence="6 11" id="KW-0812">Transmembrane</keyword>
<dbReference type="CDD" id="cd00082">
    <property type="entry name" value="HisKA"/>
    <property type="match status" value="1"/>
</dbReference>
<keyword evidence="8 11" id="KW-1133">Transmembrane helix</keyword>
<evidence type="ECO:0000313" key="15">
    <source>
        <dbReference type="Proteomes" id="UP000247892"/>
    </source>
</evidence>
<evidence type="ECO:0000256" key="1">
    <source>
        <dbReference type="ARBA" id="ARBA00000085"/>
    </source>
</evidence>
<dbReference type="PANTHER" id="PTHR45436:SF5">
    <property type="entry name" value="SENSOR HISTIDINE KINASE TRCS"/>
    <property type="match status" value="1"/>
</dbReference>
<evidence type="ECO:0000256" key="7">
    <source>
        <dbReference type="ARBA" id="ARBA00022777"/>
    </source>
</evidence>
<accession>A0A318LWE0</accession>
<dbReference type="Pfam" id="PF00512">
    <property type="entry name" value="HisKA"/>
    <property type="match status" value="1"/>
</dbReference>
<dbReference type="CDD" id="cd06225">
    <property type="entry name" value="HAMP"/>
    <property type="match status" value="1"/>
</dbReference>
<dbReference type="PROSITE" id="PS50109">
    <property type="entry name" value="HIS_KIN"/>
    <property type="match status" value="1"/>
</dbReference>
<comment type="subcellular location">
    <subcellularLocation>
        <location evidence="2">Cell membrane</location>
    </subcellularLocation>
</comment>
<dbReference type="InterPro" id="IPR005467">
    <property type="entry name" value="His_kinase_dom"/>
</dbReference>
<sequence>MRARLRAVLALLMAAVVTALSVPLAGSRIDVEQQTMLTDRRDDARRLVSMAEAATTGADRISLLTDFRRYEEVHGVRVALFDPTPAVRLASSDTARWADPDVREHVAMALSGHRDVTGTRILPWQSKDLVVAEPVTRDGDVLGALVTLSPTDDLRHRGGVVVGVVAVAALLTLTCCVAVASRIASWVLRPIGLLDRAAHEFGSGRLTARVAGRSGPPELRRLAASFNDMAARVEAAIDRQRKFVADASHQLRNPLGALQLRIDQLEFALRPGHEEDHEHVRTEAKRLGHILDDLLRLARADAGAGEPALVEVSAIVDERLLAWAPLARNRRITVTGGPHQPAHAWFEPTALSTSLDVVLDNALKFTPRGGAVSVRIRRDGDELAIAVSDTGPGLDHDELARVTDRFWRSPRHQNVAGTGLGLSIASELLRQHGGRVEAEPTAQGGLTVRLVLRAADHGLIAR</sequence>
<dbReference type="InterPro" id="IPR036890">
    <property type="entry name" value="HATPase_C_sf"/>
</dbReference>
<dbReference type="PANTHER" id="PTHR45436">
    <property type="entry name" value="SENSOR HISTIDINE KINASE YKOH"/>
    <property type="match status" value="1"/>
</dbReference>
<dbReference type="InterPro" id="IPR003660">
    <property type="entry name" value="HAMP_dom"/>
</dbReference>
<gene>
    <name evidence="14" type="ORF">BA062_14705</name>
</gene>
<keyword evidence="9" id="KW-0902">Two-component regulatory system</keyword>
<proteinExistence type="predicted"/>